<proteinExistence type="predicted"/>
<reference evidence="1 2" key="1">
    <citation type="submission" date="2016-11" db="EMBL/GenBank/DDBJ databases">
        <title>The macronuclear genome of Stentor coeruleus: a giant cell with tiny introns.</title>
        <authorList>
            <person name="Slabodnick M."/>
            <person name="Ruby J.G."/>
            <person name="Reiff S.B."/>
            <person name="Swart E.C."/>
            <person name="Gosai S."/>
            <person name="Prabakaran S."/>
            <person name="Witkowska E."/>
            <person name="Larue G.E."/>
            <person name="Fisher S."/>
            <person name="Freeman R.M."/>
            <person name="Gunawardena J."/>
            <person name="Chu W."/>
            <person name="Stover N.A."/>
            <person name="Gregory B.D."/>
            <person name="Nowacki M."/>
            <person name="Derisi J."/>
            <person name="Roy S.W."/>
            <person name="Marshall W.F."/>
            <person name="Sood P."/>
        </authorList>
    </citation>
    <scope>NUCLEOTIDE SEQUENCE [LARGE SCALE GENOMIC DNA]</scope>
    <source>
        <strain evidence="1">WM001</strain>
    </source>
</reference>
<evidence type="ECO:0000313" key="2">
    <source>
        <dbReference type="Proteomes" id="UP000187209"/>
    </source>
</evidence>
<gene>
    <name evidence="1" type="ORF">SteCoe_1072</name>
</gene>
<dbReference type="Proteomes" id="UP000187209">
    <property type="component" value="Unassembled WGS sequence"/>
</dbReference>
<sequence>MQDCERVINEIATKRYELKFIVSLKKEIEEVYKTFLKAIEDEMSQAIYTIECYEKKISYFIETNAHNYQLPIPIGFCDEFCLKCNNKGLYFINNAKYHKACSNCPALLENIEICIHCQSKVNYNFYEPLNLCKGCKMSPQTNVGICKKSHCFNCYYFCEKCNDIHCKACAKENKTDFNSNIKMHKCKDLLQAQIKKYKAFLKLKKTEWKSSD</sequence>
<keyword evidence="2" id="KW-1185">Reference proteome</keyword>
<dbReference type="AlphaFoldDB" id="A0A1R2D2P1"/>
<accession>A0A1R2D2P1</accession>
<evidence type="ECO:0000313" key="1">
    <source>
        <dbReference type="EMBL" id="OMJ95480.1"/>
    </source>
</evidence>
<organism evidence="1 2">
    <name type="scientific">Stentor coeruleus</name>
    <dbReference type="NCBI Taxonomy" id="5963"/>
    <lineage>
        <taxon>Eukaryota</taxon>
        <taxon>Sar</taxon>
        <taxon>Alveolata</taxon>
        <taxon>Ciliophora</taxon>
        <taxon>Postciliodesmatophora</taxon>
        <taxon>Heterotrichea</taxon>
        <taxon>Heterotrichida</taxon>
        <taxon>Stentoridae</taxon>
        <taxon>Stentor</taxon>
    </lineage>
</organism>
<comment type="caution">
    <text evidence="1">The sequence shown here is derived from an EMBL/GenBank/DDBJ whole genome shotgun (WGS) entry which is preliminary data.</text>
</comment>
<protein>
    <submittedName>
        <fullName evidence="1">Uncharacterized protein</fullName>
    </submittedName>
</protein>
<dbReference type="EMBL" id="MPUH01000011">
    <property type="protein sequence ID" value="OMJ95480.1"/>
    <property type="molecule type" value="Genomic_DNA"/>
</dbReference>
<name>A0A1R2D2P1_9CILI</name>